<proteinExistence type="predicted"/>
<organism evidence="1 2">
    <name type="scientific">Prauserella alba</name>
    <dbReference type="NCBI Taxonomy" id="176898"/>
    <lineage>
        <taxon>Bacteria</taxon>
        <taxon>Bacillati</taxon>
        <taxon>Actinomycetota</taxon>
        <taxon>Actinomycetes</taxon>
        <taxon>Pseudonocardiales</taxon>
        <taxon>Pseudonocardiaceae</taxon>
        <taxon>Prauserella</taxon>
    </lineage>
</organism>
<name>A0ABN1VK56_9PSEU</name>
<reference evidence="1 2" key="1">
    <citation type="journal article" date="2019" name="Int. J. Syst. Evol. Microbiol.">
        <title>The Global Catalogue of Microorganisms (GCM) 10K type strain sequencing project: providing services to taxonomists for standard genome sequencing and annotation.</title>
        <authorList>
            <consortium name="The Broad Institute Genomics Platform"/>
            <consortium name="The Broad Institute Genome Sequencing Center for Infectious Disease"/>
            <person name="Wu L."/>
            <person name="Ma J."/>
        </authorList>
    </citation>
    <scope>NUCLEOTIDE SEQUENCE [LARGE SCALE GENOMIC DNA]</scope>
    <source>
        <strain evidence="1 2">JCM 13022</strain>
    </source>
</reference>
<evidence type="ECO:0000313" key="1">
    <source>
        <dbReference type="EMBL" id="GAA1214684.1"/>
    </source>
</evidence>
<comment type="caution">
    <text evidence="1">The sequence shown here is derived from an EMBL/GenBank/DDBJ whole genome shotgun (WGS) entry which is preliminary data.</text>
</comment>
<dbReference type="Proteomes" id="UP001500467">
    <property type="component" value="Unassembled WGS sequence"/>
</dbReference>
<sequence length="76" mass="8619">MAVEPYCEPVHWGALEGITRSWCWRELVAAEGYFVIDRQSTGRSVGKHNVYALQRELACRGGTRRAGADDQYVDCR</sequence>
<gene>
    <name evidence="1" type="ORF">GCM10009675_41010</name>
</gene>
<keyword evidence="2" id="KW-1185">Reference proteome</keyword>
<dbReference type="EMBL" id="BAAALM010000015">
    <property type="protein sequence ID" value="GAA1214684.1"/>
    <property type="molecule type" value="Genomic_DNA"/>
</dbReference>
<evidence type="ECO:0000313" key="2">
    <source>
        <dbReference type="Proteomes" id="UP001500467"/>
    </source>
</evidence>
<accession>A0ABN1VK56</accession>
<protein>
    <submittedName>
        <fullName evidence="1">Uncharacterized protein</fullName>
    </submittedName>
</protein>